<keyword evidence="3" id="KW-1185">Reference proteome</keyword>
<protein>
    <submittedName>
        <fullName evidence="2">Uncharacterized protein</fullName>
    </submittedName>
</protein>
<feature type="region of interest" description="Disordered" evidence="1">
    <location>
        <begin position="162"/>
        <end position="183"/>
    </location>
</feature>
<evidence type="ECO:0000313" key="2">
    <source>
        <dbReference type="EMBL" id="KAK1333018.1"/>
    </source>
</evidence>
<dbReference type="EMBL" id="JAULJE010000017">
    <property type="protein sequence ID" value="KAK1333018.1"/>
    <property type="molecule type" value="Genomic_DNA"/>
</dbReference>
<name>A0AA40HKQ5_CNENI</name>
<gene>
    <name evidence="2" type="ORF">QTO34_006551</name>
</gene>
<comment type="caution">
    <text evidence="2">The sequence shown here is derived from an EMBL/GenBank/DDBJ whole genome shotgun (WGS) entry which is preliminary data.</text>
</comment>
<dbReference type="Proteomes" id="UP001177744">
    <property type="component" value="Unassembled WGS sequence"/>
</dbReference>
<evidence type="ECO:0000313" key="3">
    <source>
        <dbReference type="Proteomes" id="UP001177744"/>
    </source>
</evidence>
<evidence type="ECO:0000256" key="1">
    <source>
        <dbReference type="SAM" id="MobiDB-lite"/>
    </source>
</evidence>
<proteinExistence type="predicted"/>
<organism evidence="2 3">
    <name type="scientific">Cnephaeus nilssonii</name>
    <name type="common">Northern bat</name>
    <name type="synonym">Eptesicus nilssonii</name>
    <dbReference type="NCBI Taxonomy" id="3371016"/>
    <lineage>
        <taxon>Eukaryota</taxon>
        <taxon>Metazoa</taxon>
        <taxon>Chordata</taxon>
        <taxon>Craniata</taxon>
        <taxon>Vertebrata</taxon>
        <taxon>Euteleostomi</taxon>
        <taxon>Mammalia</taxon>
        <taxon>Eutheria</taxon>
        <taxon>Laurasiatheria</taxon>
        <taxon>Chiroptera</taxon>
        <taxon>Yangochiroptera</taxon>
        <taxon>Vespertilionidae</taxon>
        <taxon>Cnephaeus</taxon>
    </lineage>
</organism>
<sequence>MEGLPGEKDCWKNVVGFNGAERKGERQRVRNINERETSISCLLHTPHWGCARNQGPALPVDAGSDFRLLSLFLSEPINMKGLTPPQPRLAPCLGLASPPHLLHHPAYGAIDQGRAPAQLPQCLGAGLRPHPLLLVAVCGAIGPLLTPALTWRCPLTSSTIPPWSSSHQGPSGPAAPPLPPAASTASPMPTMFHATPWWSAQIIYLKLVLLKLTIHAETRARERARKTEPERKGRLTAWLAFSGGKEIKAPDCAEPQLRLH</sequence>
<accession>A0AA40HKQ5</accession>
<reference evidence="2" key="1">
    <citation type="submission" date="2023-06" db="EMBL/GenBank/DDBJ databases">
        <title>Reference genome for the Northern bat (Eptesicus nilssonii), a most northern bat species.</title>
        <authorList>
            <person name="Laine V.N."/>
            <person name="Pulliainen A.T."/>
            <person name="Lilley T.M."/>
        </authorList>
    </citation>
    <scope>NUCLEOTIDE SEQUENCE</scope>
    <source>
        <strain evidence="2">BLF_Eptnil</strain>
        <tissue evidence="2">Kidney</tissue>
    </source>
</reference>
<dbReference type="AlphaFoldDB" id="A0AA40HKQ5"/>